<dbReference type="InterPro" id="IPR011701">
    <property type="entry name" value="MFS"/>
</dbReference>
<evidence type="ECO:0000313" key="8">
    <source>
        <dbReference type="Proteomes" id="UP000799779"/>
    </source>
</evidence>
<keyword evidence="8" id="KW-1185">Reference proteome</keyword>
<keyword evidence="3 5" id="KW-1133">Transmembrane helix</keyword>
<dbReference type="GO" id="GO:0022857">
    <property type="term" value="F:transmembrane transporter activity"/>
    <property type="evidence" value="ECO:0007669"/>
    <property type="project" value="InterPro"/>
</dbReference>
<dbReference type="EMBL" id="ML977577">
    <property type="protein sequence ID" value="KAF2002387.1"/>
    <property type="molecule type" value="Genomic_DNA"/>
</dbReference>
<evidence type="ECO:0000256" key="2">
    <source>
        <dbReference type="ARBA" id="ARBA00022692"/>
    </source>
</evidence>
<dbReference type="Pfam" id="PF07690">
    <property type="entry name" value="MFS_1"/>
    <property type="match status" value="1"/>
</dbReference>
<feature type="transmembrane region" description="Helical" evidence="5">
    <location>
        <begin position="200"/>
        <end position="219"/>
    </location>
</feature>
<feature type="transmembrane region" description="Helical" evidence="5">
    <location>
        <begin position="417"/>
        <end position="436"/>
    </location>
</feature>
<evidence type="ECO:0000256" key="5">
    <source>
        <dbReference type="SAM" id="Phobius"/>
    </source>
</evidence>
<feature type="transmembrane region" description="Helical" evidence="5">
    <location>
        <begin position="307"/>
        <end position="328"/>
    </location>
</feature>
<evidence type="ECO:0000259" key="6">
    <source>
        <dbReference type="PROSITE" id="PS50850"/>
    </source>
</evidence>
<name>A0A6A5WLK0_9PLEO</name>
<dbReference type="Proteomes" id="UP000799779">
    <property type="component" value="Unassembled WGS sequence"/>
</dbReference>
<dbReference type="SUPFAM" id="SSF103473">
    <property type="entry name" value="MFS general substrate transporter"/>
    <property type="match status" value="1"/>
</dbReference>
<feature type="domain" description="Major facilitator superfamily (MFS) profile" evidence="6">
    <location>
        <begin position="46"/>
        <end position="472"/>
    </location>
</feature>
<feature type="transmembrane region" description="Helical" evidence="5">
    <location>
        <begin position="268"/>
        <end position="287"/>
    </location>
</feature>
<dbReference type="PANTHER" id="PTHR23502">
    <property type="entry name" value="MAJOR FACILITATOR SUPERFAMILY"/>
    <property type="match status" value="1"/>
</dbReference>
<feature type="transmembrane region" description="Helical" evidence="5">
    <location>
        <begin position="448"/>
        <end position="469"/>
    </location>
</feature>
<feature type="transmembrane region" description="Helical" evidence="5">
    <location>
        <begin position="83"/>
        <end position="100"/>
    </location>
</feature>
<dbReference type="InterPro" id="IPR036259">
    <property type="entry name" value="MFS_trans_sf"/>
</dbReference>
<feature type="transmembrane region" description="Helical" evidence="5">
    <location>
        <begin position="143"/>
        <end position="163"/>
    </location>
</feature>
<evidence type="ECO:0000256" key="1">
    <source>
        <dbReference type="ARBA" id="ARBA00004141"/>
    </source>
</evidence>
<feature type="transmembrane region" description="Helical" evidence="5">
    <location>
        <begin position="170"/>
        <end position="188"/>
    </location>
</feature>
<comment type="subcellular location">
    <subcellularLocation>
        <location evidence="1">Membrane</location>
        <topology evidence="1">Multi-pass membrane protein</topology>
    </subcellularLocation>
</comment>
<dbReference type="InterPro" id="IPR020846">
    <property type="entry name" value="MFS_dom"/>
</dbReference>
<evidence type="ECO:0000313" key="7">
    <source>
        <dbReference type="EMBL" id="KAF2002387.1"/>
    </source>
</evidence>
<gene>
    <name evidence="7" type="ORF">P154DRAFT_553035</name>
</gene>
<dbReference type="FunFam" id="1.20.1250.20:FF:000318">
    <property type="entry name" value="MFS multidrug transporter, putative"/>
    <property type="match status" value="1"/>
</dbReference>
<accession>A0A6A5WLK0</accession>
<evidence type="ECO:0000256" key="3">
    <source>
        <dbReference type="ARBA" id="ARBA00022989"/>
    </source>
</evidence>
<dbReference type="OrthoDB" id="2585655at2759"/>
<feature type="transmembrane region" description="Helical" evidence="5">
    <location>
        <begin position="349"/>
        <end position="370"/>
    </location>
</feature>
<dbReference type="GO" id="GO:0005886">
    <property type="term" value="C:plasma membrane"/>
    <property type="evidence" value="ECO:0007669"/>
    <property type="project" value="TreeGrafter"/>
</dbReference>
<reference evidence="7" key="1">
    <citation type="journal article" date="2020" name="Stud. Mycol.">
        <title>101 Dothideomycetes genomes: a test case for predicting lifestyles and emergence of pathogens.</title>
        <authorList>
            <person name="Haridas S."/>
            <person name="Albert R."/>
            <person name="Binder M."/>
            <person name="Bloem J."/>
            <person name="Labutti K."/>
            <person name="Salamov A."/>
            <person name="Andreopoulos B."/>
            <person name="Baker S."/>
            <person name="Barry K."/>
            <person name="Bills G."/>
            <person name="Bluhm B."/>
            <person name="Cannon C."/>
            <person name="Castanera R."/>
            <person name="Culley D."/>
            <person name="Daum C."/>
            <person name="Ezra D."/>
            <person name="Gonzalez J."/>
            <person name="Henrissat B."/>
            <person name="Kuo A."/>
            <person name="Liang C."/>
            <person name="Lipzen A."/>
            <person name="Lutzoni F."/>
            <person name="Magnuson J."/>
            <person name="Mondo S."/>
            <person name="Nolan M."/>
            <person name="Ohm R."/>
            <person name="Pangilinan J."/>
            <person name="Park H.-J."/>
            <person name="Ramirez L."/>
            <person name="Alfaro M."/>
            <person name="Sun H."/>
            <person name="Tritt A."/>
            <person name="Yoshinaga Y."/>
            <person name="Zwiers L.-H."/>
            <person name="Turgeon B."/>
            <person name="Goodwin S."/>
            <person name="Spatafora J."/>
            <person name="Crous P."/>
            <person name="Grigoriev I."/>
        </authorList>
    </citation>
    <scope>NUCLEOTIDE SEQUENCE</scope>
    <source>
        <strain evidence="7">CBS 123094</strain>
    </source>
</reference>
<dbReference type="AlphaFoldDB" id="A0A6A5WLK0"/>
<feature type="transmembrane region" description="Helical" evidence="5">
    <location>
        <begin position="112"/>
        <end position="131"/>
    </location>
</feature>
<dbReference type="PROSITE" id="PS50850">
    <property type="entry name" value="MFS"/>
    <property type="match status" value="1"/>
</dbReference>
<keyword evidence="2 5" id="KW-0812">Transmembrane</keyword>
<keyword evidence="4 5" id="KW-0472">Membrane</keyword>
<protein>
    <submittedName>
        <fullName evidence="7">MFS general substrate transporter</fullName>
    </submittedName>
</protein>
<sequence length="482" mass="52954">MAVSPVPSGGDLRHLLKHHGTLELDPVPTMSDADPYNWPNWKRTANLLLVAFYACMGTFTAAGIIPAYEVIASDLGITVPQTSYLTSLQITIIGGSPLMWRPLSTRCGRRPIFLLSLIGSAVFNIACAKTRTYGAMAACRALTALFICPAGAIGSAVVVETFFKNERAKYLGIWTVMVTLGVPLAPLLMGFVTERVSYRWIYWILAMINCGQFFLYVFLGPETRFLRHGITHTEPAMKGSYYKFRRIDPSPITAYEFISPLRMAKCPCVMIPAVAYAMVFLFASVLVTVEIPQLFGEKFHFGPQQLGLQFIGVIVGSIIGEQIGGYASDLWMRRGMKKNSITGRTPPEFRLWLVYIGYALTICGVVLFLVRIQQAPVGHWNVTPIIGAAIGAGGNQIVTTVTITYSIGCYRDEAASIGVFISFVRQVWGFIGPFWFPDMFENVGIANSAGIAAAMLVGCSVIPTVFLHWKGDSLRGHMKARI</sequence>
<organism evidence="7 8">
    <name type="scientific">Amniculicola lignicola CBS 123094</name>
    <dbReference type="NCBI Taxonomy" id="1392246"/>
    <lineage>
        <taxon>Eukaryota</taxon>
        <taxon>Fungi</taxon>
        <taxon>Dikarya</taxon>
        <taxon>Ascomycota</taxon>
        <taxon>Pezizomycotina</taxon>
        <taxon>Dothideomycetes</taxon>
        <taxon>Pleosporomycetidae</taxon>
        <taxon>Pleosporales</taxon>
        <taxon>Amniculicolaceae</taxon>
        <taxon>Amniculicola</taxon>
    </lineage>
</organism>
<evidence type="ECO:0000256" key="4">
    <source>
        <dbReference type="ARBA" id="ARBA00023136"/>
    </source>
</evidence>
<feature type="transmembrane region" description="Helical" evidence="5">
    <location>
        <begin position="47"/>
        <end position="71"/>
    </location>
</feature>
<feature type="transmembrane region" description="Helical" evidence="5">
    <location>
        <begin position="382"/>
        <end position="405"/>
    </location>
</feature>
<dbReference type="Gene3D" id="1.20.1250.20">
    <property type="entry name" value="MFS general substrate transporter like domains"/>
    <property type="match status" value="1"/>
</dbReference>
<proteinExistence type="predicted"/>
<dbReference type="PANTHER" id="PTHR23502:SF2">
    <property type="entry name" value="TRANSPORTER, PUTATIVE (AFU_ORTHOLOGUE AFUA_2G08910)-RELATED"/>
    <property type="match status" value="1"/>
</dbReference>